<dbReference type="SUPFAM" id="SSF51182">
    <property type="entry name" value="RmlC-like cupins"/>
    <property type="match status" value="1"/>
</dbReference>
<dbReference type="Gene3D" id="2.60.120.10">
    <property type="entry name" value="Jelly Rolls"/>
    <property type="match status" value="1"/>
</dbReference>
<accession>A0A1H8CMS2</accession>
<gene>
    <name evidence="2" type="ORF">SAMN05216325_10543</name>
</gene>
<dbReference type="InterPro" id="IPR011051">
    <property type="entry name" value="RmlC_Cupin_sf"/>
</dbReference>
<name>A0A1H8CMS2_9PROT</name>
<feature type="domain" description="Cupin type-2" evidence="1">
    <location>
        <begin position="45"/>
        <end position="103"/>
    </location>
</feature>
<dbReference type="InterPro" id="IPR014710">
    <property type="entry name" value="RmlC-like_jellyroll"/>
</dbReference>
<dbReference type="STRING" id="917.SAMN05216326_11042"/>
<dbReference type="OrthoDB" id="9798585at2"/>
<evidence type="ECO:0000259" key="1">
    <source>
        <dbReference type="Pfam" id="PF07883"/>
    </source>
</evidence>
<dbReference type="Proteomes" id="UP000199459">
    <property type="component" value="Unassembled WGS sequence"/>
</dbReference>
<reference evidence="2 3" key="1">
    <citation type="submission" date="2016-10" db="EMBL/GenBank/DDBJ databases">
        <authorList>
            <person name="de Groot N.N."/>
        </authorList>
    </citation>
    <scope>NUCLEOTIDE SEQUENCE [LARGE SCALE GENOMIC DNA]</scope>
    <source>
        <strain evidence="2 3">Nm22</strain>
    </source>
</reference>
<proteinExistence type="predicted"/>
<sequence length="105" mass="12196">MKPENIYSAIPAKLDSEMFEVLQQSDSVTIERIVSRGHQSPVNGWYDQPRNEWVLVLRGRAALMFDDQTVVHLDAGDYIHIPSHKKHRVSWTDPEQETVWLAVHF</sequence>
<dbReference type="RefSeq" id="WP_090628790.1">
    <property type="nucleotide sequence ID" value="NZ_FOCP01000005.1"/>
</dbReference>
<protein>
    <submittedName>
        <fullName evidence="2">Cupin 2 domain-containing protein</fullName>
    </submittedName>
</protein>
<evidence type="ECO:0000313" key="3">
    <source>
        <dbReference type="Proteomes" id="UP000199459"/>
    </source>
</evidence>
<dbReference type="InterPro" id="IPR013096">
    <property type="entry name" value="Cupin_2"/>
</dbReference>
<organism evidence="2 3">
    <name type="scientific">Nitrosomonas marina</name>
    <dbReference type="NCBI Taxonomy" id="917"/>
    <lineage>
        <taxon>Bacteria</taxon>
        <taxon>Pseudomonadati</taxon>
        <taxon>Pseudomonadota</taxon>
        <taxon>Betaproteobacteria</taxon>
        <taxon>Nitrosomonadales</taxon>
        <taxon>Nitrosomonadaceae</taxon>
        <taxon>Nitrosomonas</taxon>
    </lineage>
</organism>
<dbReference type="CDD" id="cd06981">
    <property type="entry name" value="cupin_reut_a1446"/>
    <property type="match status" value="1"/>
</dbReference>
<dbReference type="Pfam" id="PF07883">
    <property type="entry name" value="Cupin_2"/>
    <property type="match status" value="1"/>
</dbReference>
<dbReference type="EMBL" id="FOCP01000005">
    <property type="protein sequence ID" value="SEM96222.1"/>
    <property type="molecule type" value="Genomic_DNA"/>
</dbReference>
<dbReference type="AlphaFoldDB" id="A0A1H8CMS2"/>
<evidence type="ECO:0000313" key="2">
    <source>
        <dbReference type="EMBL" id="SEM96222.1"/>
    </source>
</evidence>